<accession>A0A928ZUJ2</accession>
<dbReference type="Proteomes" id="UP000615026">
    <property type="component" value="Unassembled WGS sequence"/>
</dbReference>
<dbReference type="EMBL" id="JADEXP010000115">
    <property type="protein sequence ID" value="MBE9067722.1"/>
    <property type="molecule type" value="Genomic_DNA"/>
</dbReference>
<evidence type="ECO:0000313" key="2">
    <source>
        <dbReference type="Proteomes" id="UP000615026"/>
    </source>
</evidence>
<dbReference type="AlphaFoldDB" id="A0A928ZUJ2"/>
<dbReference type="RefSeq" id="WP_193993682.1">
    <property type="nucleotide sequence ID" value="NZ_JADEXP010000115.1"/>
</dbReference>
<evidence type="ECO:0000313" key="1">
    <source>
        <dbReference type="EMBL" id="MBE9067722.1"/>
    </source>
</evidence>
<proteinExistence type="predicted"/>
<name>A0A928ZUJ2_LEPEC</name>
<dbReference type="Pfam" id="PF11165">
    <property type="entry name" value="DUF2949"/>
    <property type="match status" value="1"/>
</dbReference>
<dbReference type="InterPro" id="IPR021336">
    <property type="entry name" value="DUF2949"/>
</dbReference>
<comment type="caution">
    <text evidence="1">The sequence shown here is derived from an EMBL/GenBank/DDBJ whole genome shotgun (WGS) entry which is preliminary data.</text>
</comment>
<sequence length="64" mass="7291">MASNLTTHLFQFLQTEHKIPATTLESLLDDCNQVPNLVPVALWQSGIVSTEQLDTIFDWLELTY</sequence>
<keyword evidence="2" id="KW-1185">Reference proteome</keyword>
<gene>
    <name evidence="1" type="ORF">IQ260_13765</name>
</gene>
<reference evidence="1" key="1">
    <citation type="submission" date="2020-10" db="EMBL/GenBank/DDBJ databases">
        <authorList>
            <person name="Castelo-Branco R."/>
            <person name="Eusebio N."/>
            <person name="Adriana R."/>
            <person name="Vieira A."/>
            <person name="Brugerolle De Fraissinette N."/>
            <person name="Rezende De Castro R."/>
            <person name="Schneider M.P."/>
            <person name="Vasconcelos V."/>
            <person name="Leao P.N."/>
        </authorList>
    </citation>
    <scope>NUCLEOTIDE SEQUENCE</scope>
    <source>
        <strain evidence="1">LEGE 11479</strain>
    </source>
</reference>
<organism evidence="1 2">
    <name type="scientific">Leptolyngbya cf. ectocarpi LEGE 11479</name>
    <dbReference type="NCBI Taxonomy" id="1828722"/>
    <lineage>
        <taxon>Bacteria</taxon>
        <taxon>Bacillati</taxon>
        <taxon>Cyanobacteriota</taxon>
        <taxon>Cyanophyceae</taxon>
        <taxon>Leptolyngbyales</taxon>
        <taxon>Leptolyngbyaceae</taxon>
        <taxon>Leptolyngbya group</taxon>
        <taxon>Leptolyngbya</taxon>
    </lineage>
</organism>
<protein>
    <submittedName>
        <fullName evidence="1">DUF2949 domain-containing protein</fullName>
    </submittedName>
</protein>